<dbReference type="InterPro" id="IPR038404">
    <property type="entry name" value="TRAP_DctP_sf"/>
</dbReference>
<evidence type="ECO:0000256" key="3">
    <source>
        <dbReference type="ARBA" id="ARBA00022729"/>
    </source>
</evidence>
<reference evidence="4 5" key="1">
    <citation type="submission" date="2020-08" db="EMBL/GenBank/DDBJ databases">
        <title>Bridging the membrane lipid divide: bacteria of the FCB group superphylum have the potential to synthesize archaeal ether lipids.</title>
        <authorList>
            <person name="Villanueva L."/>
            <person name="Von Meijenfeldt F.A.B."/>
            <person name="Westbye A.B."/>
            <person name="Yadav S."/>
            <person name="Hopmans E.C."/>
            <person name="Dutilh B.E."/>
            <person name="Sinninghe Damste J.S."/>
        </authorList>
    </citation>
    <scope>NUCLEOTIDE SEQUENCE [LARGE SCALE GENOMIC DNA]</scope>
    <source>
        <strain evidence="4">NIOZ-UU30</strain>
    </source>
</reference>
<dbReference type="GO" id="GO:0055085">
    <property type="term" value="P:transmembrane transport"/>
    <property type="evidence" value="ECO:0007669"/>
    <property type="project" value="InterPro"/>
</dbReference>
<dbReference type="PANTHER" id="PTHR33376">
    <property type="match status" value="1"/>
</dbReference>
<organism evidence="4 5">
    <name type="scientific">Candidatus Desulfatibia profunda</name>
    <dbReference type="NCBI Taxonomy" id="2841695"/>
    <lineage>
        <taxon>Bacteria</taxon>
        <taxon>Pseudomonadati</taxon>
        <taxon>Thermodesulfobacteriota</taxon>
        <taxon>Desulfobacteria</taxon>
        <taxon>Desulfobacterales</taxon>
        <taxon>Desulfobacterales incertae sedis</taxon>
        <taxon>Candidatus Desulfatibia</taxon>
    </lineage>
</organism>
<evidence type="ECO:0000256" key="2">
    <source>
        <dbReference type="ARBA" id="ARBA00022448"/>
    </source>
</evidence>
<evidence type="ECO:0000313" key="4">
    <source>
        <dbReference type="EMBL" id="MBC8360222.1"/>
    </source>
</evidence>
<evidence type="ECO:0000313" key="5">
    <source>
        <dbReference type="Proteomes" id="UP000603434"/>
    </source>
</evidence>
<dbReference type="Proteomes" id="UP000603434">
    <property type="component" value="Unassembled WGS sequence"/>
</dbReference>
<evidence type="ECO:0000256" key="1">
    <source>
        <dbReference type="ARBA" id="ARBA00009023"/>
    </source>
</evidence>
<accession>A0A8J6NQS1</accession>
<comment type="similarity">
    <text evidence="1">Belongs to the bacterial solute-binding protein 7 family.</text>
</comment>
<gene>
    <name evidence="4" type="primary">dctP</name>
    <name evidence="4" type="ORF">H8E23_02330</name>
</gene>
<protein>
    <submittedName>
        <fullName evidence="4">TRAP transporter substrate-binding protein DctP</fullName>
    </submittedName>
</protein>
<dbReference type="AlphaFoldDB" id="A0A8J6NQS1"/>
<dbReference type="EMBL" id="JACNJH010000076">
    <property type="protein sequence ID" value="MBC8360222.1"/>
    <property type="molecule type" value="Genomic_DNA"/>
</dbReference>
<dbReference type="Gene3D" id="3.40.190.170">
    <property type="entry name" value="Bacterial extracellular solute-binding protein, family 7"/>
    <property type="match status" value="1"/>
</dbReference>
<dbReference type="PANTHER" id="PTHR33376:SF7">
    <property type="entry name" value="C4-DICARBOXYLATE-BINDING PROTEIN DCTB"/>
    <property type="match status" value="1"/>
</dbReference>
<keyword evidence="2" id="KW-0813">Transport</keyword>
<dbReference type="NCBIfam" id="NF037995">
    <property type="entry name" value="TRAP_S1"/>
    <property type="match status" value="1"/>
</dbReference>
<name>A0A8J6NQS1_9BACT</name>
<comment type="caution">
    <text evidence="4">The sequence shown here is derived from an EMBL/GenBank/DDBJ whole genome shotgun (WGS) entry which is preliminary data.</text>
</comment>
<keyword evidence="3" id="KW-0732">Signal</keyword>
<dbReference type="InterPro" id="IPR018389">
    <property type="entry name" value="DctP_fam"/>
</dbReference>
<proteinExistence type="inferred from homology"/>
<sequence>MQENDKKKKEKPSFLEKPLSRRDFSRIAMTFGVTSTLFAWQSFADAGIKPDAHMLAQKAEDIQKARYKTTPKFKFRFGAAGHSVDTMWVAKIGTVDFVREVEERTDGEIRIEHLGANSICGEMTCAEKCVQGIVDFYLASTQNSSTICPYLLNLDWGALWPNRAALYSFAFDHRSEDLFREPMRRLYGLEMLFGDYGLRGFFMSKRKYGPGTPEIDTLDKLKATGAKIRTTGTYFGLISMKLMGVNPVAISFEEVVDAVRQGAIDGAEAWEIPFSMIHFTEYTGQFLYLKYCSGNWVTGMNLKSLQKMPQRLQEAIMEAAYLTQVLVLGKEEASIAIRAGADTENPAVGSEHWRNDIRNVIWSNEEMDKLEKLISPKYNPDAWKDQMEKQNKLYGRGDIFEKMYAIAREVPRGAYAMDVAPHRWWKPNPPWWREGEWKLGTGYWVKNPKKKT</sequence>
<dbReference type="Pfam" id="PF03480">
    <property type="entry name" value="DctP"/>
    <property type="match status" value="1"/>
</dbReference>